<dbReference type="InterPro" id="IPR006094">
    <property type="entry name" value="Oxid_FAD_bind_N"/>
</dbReference>
<feature type="region of interest" description="Disordered" evidence="6">
    <location>
        <begin position="457"/>
        <end position="492"/>
    </location>
</feature>
<name>A0A387BL92_9MICO</name>
<comment type="cofactor">
    <cofactor evidence="1">
        <name>FAD</name>
        <dbReference type="ChEBI" id="CHEBI:57692"/>
    </cofactor>
</comment>
<evidence type="ECO:0000313" key="9">
    <source>
        <dbReference type="Proteomes" id="UP000278886"/>
    </source>
</evidence>
<feature type="compositionally biased region" description="Low complexity" evidence="6">
    <location>
        <begin position="459"/>
        <end position="471"/>
    </location>
</feature>
<evidence type="ECO:0000256" key="6">
    <source>
        <dbReference type="SAM" id="MobiDB-lite"/>
    </source>
</evidence>
<dbReference type="FunFam" id="3.30.70.2740:FF:000001">
    <property type="entry name" value="D-lactate dehydrogenase mitochondrial"/>
    <property type="match status" value="1"/>
</dbReference>
<dbReference type="Gene3D" id="3.30.70.2740">
    <property type="match status" value="1"/>
</dbReference>
<dbReference type="FunFam" id="3.30.465.10:FF:000036">
    <property type="entry name" value="Putative FAD-linked oxidoreductase"/>
    <property type="match status" value="1"/>
</dbReference>
<dbReference type="InterPro" id="IPR004113">
    <property type="entry name" value="FAD-bd_oxidored_4_C"/>
</dbReference>
<dbReference type="EMBL" id="CP032630">
    <property type="protein sequence ID" value="AYF99280.1"/>
    <property type="molecule type" value="Genomic_DNA"/>
</dbReference>
<dbReference type="Proteomes" id="UP000278886">
    <property type="component" value="Chromosome"/>
</dbReference>
<dbReference type="Gene3D" id="1.10.45.10">
    <property type="entry name" value="Vanillyl-alcohol Oxidase, Chain A, domain 4"/>
    <property type="match status" value="1"/>
</dbReference>
<dbReference type="PROSITE" id="PS51387">
    <property type="entry name" value="FAD_PCMH"/>
    <property type="match status" value="1"/>
</dbReference>
<dbReference type="InterPro" id="IPR036318">
    <property type="entry name" value="FAD-bd_PCMH-like_sf"/>
</dbReference>
<dbReference type="PANTHER" id="PTHR42934:SF2">
    <property type="entry name" value="GLYCOLATE OXIDASE SUBUNIT GLCD"/>
    <property type="match status" value="1"/>
</dbReference>
<dbReference type="InterPro" id="IPR051914">
    <property type="entry name" value="FAD-linked_OxidoTrans_Type4"/>
</dbReference>
<evidence type="ECO:0000256" key="4">
    <source>
        <dbReference type="ARBA" id="ARBA00022827"/>
    </source>
</evidence>
<dbReference type="RefSeq" id="WP_120763649.1">
    <property type="nucleotide sequence ID" value="NZ_CP032630.1"/>
</dbReference>
<dbReference type="FunFam" id="1.10.45.10:FF:000001">
    <property type="entry name" value="D-lactate dehydrogenase mitochondrial"/>
    <property type="match status" value="1"/>
</dbReference>
<comment type="similarity">
    <text evidence="2">Belongs to the FAD-binding oxidoreductase/transferase type 4 family.</text>
</comment>
<dbReference type="Pfam" id="PF01565">
    <property type="entry name" value="FAD_binding_4"/>
    <property type="match status" value="1"/>
</dbReference>
<dbReference type="InterPro" id="IPR016164">
    <property type="entry name" value="FAD-linked_Oxase-like_C"/>
</dbReference>
<reference evidence="9" key="1">
    <citation type="submission" date="2018-09" db="EMBL/GenBank/DDBJ databases">
        <title>Genome sequencing of strain 2DFWR-13.</title>
        <authorList>
            <person name="Heo J."/>
            <person name="Kim S.-J."/>
            <person name="Kwon S.-W."/>
        </authorList>
    </citation>
    <scope>NUCLEOTIDE SEQUENCE [LARGE SCALE GENOMIC DNA]</scope>
    <source>
        <strain evidence="9">2DFWR-13</strain>
    </source>
</reference>
<sequence length="492" mass="51137">MIRNDARTLEELVAALPPEVVITDPASMDAYRWDRANDPGAGVPLVVIRPTSTEEVQTVVKIAAANGTPIVPRGAGTGLSGGSTAVHRGIVLSVDRMNTIEVDPVTRTVIAGPGALNAQVKAAAAAHGLWYPPDPSSYEICSIGGNVATNAGGLCCVKYGVTTDYVLGITVVLADGRAVKLGGPRLKDVAGLSLMKLFVGSEGTLGIFTEVQLRLIPAQKQPTTLVATFPTLDAATDAVLAITQKMRPSMLEFMDQATINAVEDATKMGLDREAAAMLIAQSDEAGSAALEEITRIEEICNASGASECYATDDPEEGEAFVVARRMAIPAIERLGAVLLEDVGVPLPRLGDLVTGIAEIAARNEVTIATMAHAGDGNTHPLIVLDPTDLAQQERAHTAYGEVMDLAIRLGGTITGEHGVGRLKRPWLADYLGEDVLELNHRIKNALDPDGILNPGSVLAPAGATPAPAQATLSPEGSVEGAEGSVLPTPGEQ</sequence>
<dbReference type="Gene3D" id="3.30.465.10">
    <property type="match status" value="1"/>
</dbReference>
<evidence type="ECO:0000313" key="8">
    <source>
        <dbReference type="EMBL" id="AYF99280.1"/>
    </source>
</evidence>
<dbReference type="InterPro" id="IPR016166">
    <property type="entry name" value="FAD-bd_PCMH"/>
</dbReference>
<dbReference type="GO" id="GO:0016491">
    <property type="term" value="F:oxidoreductase activity"/>
    <property type="evidence" value="ECO:0007669"/>
    <property type="project" value="UniProtKB-KW"/>
</dbReference>
<keyword evidence="3" id="KW-0285">Flavoprotein</keyword>
<dbReference type="InterPro" id="IPR016169">
    <property type="entry name" value="FAD-bd_PCMH_sub2"/>
</dbReference>
<dbReference type="SUPFAM" id="SSF55103">
    <property type="entry name" value="FAD-linked oxidases, C-terminal domain"/>
    <property type="match status" value="1"/>
</dbReference>
<evidence type="ECO:0000256" key="5">
    <source>
        <dbReference type="ARBA" id="ARBA00023002"/>
    </source>
</evidence>
<keyword evidence="9" id="KW-1185">Reference proteome</keyword>
<gene>
    <name evidence="8" type="ORF">D7I47_14125</name>
</gene>
<evidence type="ECO:0000256" key="2">
    <source>
        <dbReference type="ARBA" id="ARBA00008000"/>
    </source>
</evidence>
<dbReference type="InterPro" id="IPR016171">
    <property type="entry name" value="Vanillyl_alc_oxidase_C-sub2"/>
</dbReference>
<evidence type="ECO:0000256" key="3">
    <source>
        <dbReference type="ARBA" id="ARBA00022630"/>
    </source>
</evidence>
<feature type="domain" description="FAD-binding PCMH-type" evidence="7">
    <location>
        <begin position="40"/>
        <end position="218"/>
    </location>
</feature>
<organism evidence="8 9">
    <name type="scientific">Protaetiibacter intestinalis</name>
    <dbReference type="NCBI Taxonomy" id="2419774"/>
    <lineage>
        <taxon>Bacteria</taxon>
        <taxon>Bacillati</taxon>
        <taxon>Actinomycetota</taxon>
        <taxon>Actinomycetes</taxon>
        <taxon>Micrococcales</taxon>
        <taxon>Microbacteriaceae</taxon>
        <taxon>Protaetiibacter</taxon>
    </lineage>
</organism>
<evidence type="ECO:0000256" key="1">
    <source>
        <dbReference type="ARBA" id="ARBA00001974"/>
    </source>
</evidence>
<dbReference type="SUPFAM" id="SSF56176">
    <property type="entry name" value="FAD-binding/transporter-associated domain-like"/>
    <property type="match status" value="1"/>
</dbReference>
<dbReference type="OrthoDB" id="9811557at2"/>
<protein>
    <submittedName>
        <fullName evidence="8">FAD-binding protein</fullName>
    </submittedName>
</protein>
<keyword evidence="5" id="KW-0560">Oxidoreductase</keyword>
<evidence type="ECO:0000259" key="7">
    <source>
        <dbReference type="PROSITE" id="PS51387"/>
    </source>
</evidence>
<dbReference type="Pfam" id="PF02913">
    <property type="entry name" value="FAD-oxidase_C"/>
    <property type="match status" value="1"/>
</dbReference>
<proteinExistence type="inferred from homology"/>
<dbReference type="AlphaFoldDB" id="A0A387BL92"/>
<dbReference type="KEGG" id="lyd:D7I47_14125"/>
<dbReference type="PANTHER" id="PTHR42934">
    <property type="entry name" value="GLYCOLATE OXIDASE SUBUNIT GLCD"/>
    <property type="match status" value="1"/>
</dbReference>
<dbReference type="GO" id="GO:0071949">
    <property type="term" value="F:FAD binding"/>
    <property type="evidence" value="ECO:0007669"/>
    <property type="project" value="InterPro"/>
</dbReference>
<keyword evidence="4" id="KW-0274">FAD</keyword>
<accession>A0A387BL92</accession>